<evidence type="ECO:0000313" key="2">
    <source>
        <dbReference type="EMBL" id="MCC9019221.1"/>
    </source>
</evidence>
<feature type="signal peptide" evidence="1">
    <location>
        <begin position="1"/>
        <end position="18"/>
    </location>
</feature>
<gene>
    <name evidence="2" type="ORF">LNQ34_15735</name>
</gene>
<dbReference type="EMBL" id="JAJJMN010000001">
    <property type="protein sequence ID" value="MCC9019221.1"/>
    <property type="molecule type" value="Genomic_DNA"/>
</dbReference>
<organism evidence="2 3">
    <name type="scientific">Flavobacterium lipolyticum</name>
    <dbReference type="NCBI Taxonomy" id="2893754"/>
    <lineage>
        <taxon>Bacteria</taxon>
        <taxon>Pseudomonadati</taxon>
        <taxon>Bacteroidota</taxon>
        <taxon>Flavobacteriia</taxon>
        <taxon>Flavobacteriales</taxon>
        <taxon>Flavobacteriaceae</taxon>
        <taxon>Flavobacterium</taxon>
    </lineage>
</organism>
<comment type="caution">
    <text evidence="2">The sequence shown here is derived from an EMBL/GenBank/DDBJ whole genome shotgun (WGS) entry which is preliminary data.</text>
</comment>
<keyword evidence="1" id="KW-0732">Signal</keyword>
<accession>A0ABS8M4V8</accession>
<dbReference type="Proteomes" id="UP001430700">
    <property type="component" value="Unassembled WGS sequence"/>
</dbReference>
<feature type="chain" id="PRO_5047174110" evidence="1">
    <location>
        <begin position="19"/>
        <end position="343"/>
    </location>
</feature>
<protein>
    <submittedName>
        <fullName evidence="2">Uncharacterized protein</fullName>
    </submittedName>
</protein>
<sequence>MKFKIIFLVVLISNISRAQIRITSALAPTITNAGLGNLYRASDTNRLYIGLSNGTLFLLGRENGSWNLNGNSNPAATSLLGTTTDTKVTLASNNTSILELGKRSTLGLTLTKPDYNNADQYMAYLRGRGGVSALEFEKSTSVLYESRFYTNSDGNLRWRGTNGVNDFFEIGTGGYNDNGSLDIITGDAGVEPIVFKKNSVADGTIEMMRVQGRPLQKENYDRNVWPRDVRVGIFTGGAVANSVLQVGGSFSLPIRAVTASTTLTDTDYTVVLKSGTYSGTEVTLPPASSCRGRIYVIRNISGADRNISAYISRTGVSRTTLANNRIYSFQSDATDWQLTSDDY</sequence>
<dbReference type="RefSeq" id="WP_230000406.1">
    <property type="nucleotide sequence ID" value="NZ_JAJJMN010000001.1"/>
</dbReference>
<name>A0ABS8M4V8_9FLAO</name>
<proteinExistence type="predicted"/>
<evidence type="ECO:0000313" key="3">
    <source>
        <dbReference type="Proteomes" id="UP001430700"/>
    </source>
</evidence>
<reference evidence="2" key="1">
    <citation type="submission" date="2021-11" db="EMBL/GenBank/DDBJ databases">
        <title>Description of novel Flavobacterium species.</title>
        <authorList>
            <person name="Saticioglu I.B."/>
            <person name="Ay H."/>
            <person name="Altun S."/>
            <person name="Duman M."/>
        </authorList>
    </citation>
    <scope>NUCLEOTIDE SEQUENCE</scope>
    <source>
        <strain evidence="2">F-126</strain>
    </source>
</reference>
<keyword evidence="3" id="KW-1185">Reference proteome</keyword>
<evidence type="ECO:0000256" key="1">
    <source>
        <dbReference type="SAM" id="SignalP"/>
    </source>
</evidence>